<dbReference type="Gene3D" id="1.10.510.10">
    <property type="entry name" value="Transferase(Phosphotransferase) domain 1"/>
    <property type="match status" value="2"/>
</dbReference>
<feature type="compositionally biased region" description="Acidic residues" evidence="15">
    <location>
        <begin position="477"/>
        <end position="489"/>
    </location>
</feature>
<evidence type="ECO:0000256" key="13">
    <source>
        <dbReference type="ARBA" id="ARBA00069874"/>
    </source>
</evidence>
<dbReference type="Gene3D" id="3.30.200.20">
    <property type="entry name" value="Phosphorylase Kinase, domain 1"/>
    <property type="match status" value="3"/>
</dbReference>
<dbReference type="eggNOG" id="KOG0598">
    <property type="taxonomic scope" value="Eukaryota"/>
</dbReference>
<keyword evidence="6" id="KW-0479">Metal-binding</keyword>
<name>S7NF68_MYOBR</name>
<dbReference type="PROSITE" id="PS00108">
    <property type="entry name" value="PROTEIN_KINASE_ST"/>
    <property type="match status" value="1"/>
</dbReference>
<dbReference type="AlphaFoldDB" id="S7NF68"/>
<dbReference type="GO" id="GO:0009966">
    <property type="term" value="P:regulation of signal transduction"/>
    <property type="evidence" value="ECO:0007669"/>
    <property type="project" value="TreeGrafter"/>
</dbReference>
<comment type="cofactor">
    <cofactor evidence="1">
        <name>Mg(2+)</name>
        <dbReference type="ChEBI" id="CHEBI:18420"/>
    </cofactor>
</comment>
<dbReference type="PROSITE" id="PS50011">
    <property type="entry name" value="PROTEIN_KINASE_DOM"/>
    <property type="match status" value="1"/>
</dbReference>
<dbReference type="GO" id="GO:0005524">
    <property type="term" value="F:ATP binding"/>
    <property type="evidence" value="ECO:0007669"/>
    <property type="project" value="UniProtKB-UniRule"/>
</dbReference>
<evidence type="ECO:0000256" key="15">
    <source>
        <dbReference type="SAM" id="MobiDB-lite"/>
    </source>
</evidence>
<feature type="compositionally biased region" description="Basic residues" evidence="15">
    <location>
        <begin position="415"/>
        <end position="424"/>
    </location>
</feature>
<dbReference type="InterPro" id="IPR008271">
    <property type="entry name" value="Ser/Thr_kinase_AS"/>
</dbReference>
<feature type="binding site" evidence="14">
    <location>
        <position position="55"/>
    </location>
    <ligand>
        <name>ATP</name>
        <dbReference type="ChEBI" id="CHEBI:30616"/>
    </ligand>
</feature>
<sequence length="507" mass="58180">MSSSMSGAPARRPVFDDKEDVTFDHFQILRAIGKGSFGKVCIVQKRDTEKMYAMKYMSKQQCIERDEVRNVFRELEILQEIEHVFLVNLWYSFQDEEDMFMVVDLLLGGDLRYHLQQNVQFSEDTVRLYICEMALALDYLRSQHIIHRDVKPDNILLDEQGHAHLTDFNIATIIKDGERATALAGTKPYMAPEIFQSFVNGGTGYSFEVDWWSVGVMAYELLRGWRPYDIHSSDAMESLVQLFSTVSVQYVPSWSKEMVALLRKLLTVNPRHRVSSLQDMKETPWLANVLWDDLSKKKVEPGFVPNKGRLHCDPTFELEEMILESRPLHKKKKRLAKNRSRDSSRDSPQSLLTVNPRHRVSSLQDMKETPWLANVLWDDLSKKKVEPGFVPNKGRLHCDPTFELEEMILESRPLHKKKKRLAKNRSRDSSRDSPQSENDYLQDCLDAIQQDFVIFNREKLRRSQDPTREALPAPEAGDVDGEALADGEDASPALPVCGSICPSAGSS</sequence>
<dbReference type="FunFam" id="1.10.510.10:FF:000169">
    <property type="entry name" value="Serine/threonine-protein kinase 32A"/>
    <property type="match status" value="1"/>
</dbReference>
<evidence type="ECO:0000256" key="3">
    <source>
        <dbReference type="ARBA" id="ARBA00022527"/>
    </source>
</evidence>
<dbReference type="Pfam" id="PF00069">
    <property type="entry name" value="Pkinase"/>
    <property type="match status" value="1"/>
</dbReference>
<evidence type="ECO:0000256" key="1">
    <source>
        <dbReference type="ARBA" id="ARBA00001946"/>
    </source>
</evidence>
<feature type="region of interest" description="Disordered" evidence="15">
    <location>
        <begin position="463"/>
        <end position="507"/>
    </location>
</feature>
<organism evidence="17 18">
    <name type="scientific">Myotis brandtii</name>
    <name type="common">Brandt's bat</name>
    <dbReference type="NCBI Taxonomy" id="109478"/>
    <lineage>
        <taxon>Eukaryota</taxon>
        <taxon>Metazoa</taxon>
        <taxon>Chordata</taxon>
        <taxon>Craniata</taxon>
        <taxon>Vertebrata</taxon>
        <taxon>Euteleostomi</taxon>
        <taxon>Mammalia</taxon>
        <taxon>Eutheria</taxon>
        <taxon>Laurasiatheria</taxon>
        <taxon>Chiroptera</taxon>
        <taxon>Yangochiroptera</taxon>
        <taxon>Vespertilionidae</taxon>
        <taxon>Myotis</taxon>
    </lineage>
</organism>
<dbReference type="EMBL" id="KE164206">
    <property type="protein sequence ID" value="EPQ16054.1"/>
    <property type="molecule type" value="Genomic_DNA"/>
</dbReference>
<keyword evidence="7 14" id="KW-0547">Nucleotide-binding</keyword>
<evidence type="ECO:0000256" key="9">
    <source>
        <dbReference type="ARBA" id="ARBA00022840"/>
    </source>
</evidence>
<keyword evidence="5" id="KW-0808">Transferase</keyword>
<dbReference type="FunFam" id="3.30.200.20:FF:000347">
    <property type="entry name" value="serine/threonine-protein kinase 32A isoform X2"/>
    <property type="match status" value="1"/>
</dbReference>
<dbReference type="GO" id="GO:0004703">
    <property type="term" value="F:G protein-coupled receptor kinase activity"/>
    <property type="evidence" value="ECO:0007669"/>
    <property type="project" value="TreeGrafter"/>
</dbReference>
<gene>
    <name evidence="17" type="ORF">D623_10024849</name>
</gene>
<comment type="catalytic activity">
    <reaction evidence="11">
        <text>L-threonyl-[protein] + ATP = O-phospho-L-threonyl-[protein] + ADP + H(+)</text>
        <dbReference type="Rhea" id="RHEA:46608"/>
        <dbReference type="Rhea" id="RHEA-COMP:11060"/>
        <dbReference type="Rhea" id="RHEA-COMP:11605"/>
        <dbReference type="ChEBI" id="CHEBI:15378"/>
        <dbReference type="ChEBI" id="CHEBI:30013"/>
        <dbReference type="ChEBI" id="CHEBI:30616"/>
        <dbReference type="ChEBI" id="CHEBI:61977"/>
        <dbReference type="ChEBI" id="CHEBI:456216"/>
        <dbReference type="EC" id="2.7.11.1"/>
    </reaction>
</comment>
<evidence type="ECO:0000256" key="4">
    <source>
        <dbReference type="ARBA" id="ARBA00022553"/>
    </source>
</evidence>
<dbReference type="CDD" id="cd05578">
    <property type="entry name" value="STKc_Yank1"/>
    <property type="match status" value="1"/>
</dbReference>
<dbReference type="FunFam" id="3.30.200.20:FF:000160">
    <property type="entry name" value="Serine/threonine-protein kinase 32C"/>
    <property type="match status" value="1"/>
</dbReference>
<keyword evidence="4" id="KW-0597">Phosphoprotein</keyword>
<feature type="region of interest" description="Disordered" evidence="15">
    <location>
        <begin position="415"/>
        <end position="439"/>
    </location>
</feature>
<dbReference type="Proteomes" id="UP000052978">
    <property type="component" value="Unassembled WGS sequence"/>
</dbReference>
<comment type="catalytic activity">
    <reaction evidence="12">
        <text>L-seryl-[protein] + ATP = O-phospho-L-seryl-[protein] + ADP + H(+)</text>
        <dbReference type="Rhea" id="RHEA:17989"/>
        <dbReference type="Rhea" id="RHEA-COMP:9863"/>
        <dbReference type="Rhea" id="RHEA-COMP:11604"/>
        <dbReference type="ChEBI" id="CHEBI:15378"/>
        <dbReference type="ChEBI" id="CHEBI:29999"/>
        <dbReference type="ChEBI" id="CHEBI:30616"/>
        <dbReference type="ChEBI" id="CHEBI:83421"/>
        <dbReference type="ChEBI" id="CHEBI:456216"/>
        <dbReference type="EC" id="2.7.11.1"/>
    </reaction>
</comment>
<evidence type="ECO:0000259" key="16">
    <source>
        <dbReference type="PROSITE" id="PS50011"/>
    </source>
</evidence>
<evidence type="ECO:0000256" key="8">
    <source>
        <dbReference type="ARBA" id="ARBA00022777"/>
    </source>
</evidence>
<dbReference type="EC" id="2.7.11.1" evidence="2"/>
<evidence type="ECO:0000256" key="10">
    <source>
        <dbReference type="ARBA" id="ARBA00022842"/>
    </source>
</evidence>
<evidence type="ECO:0000256" key="6">
    <source>
        <dbReference type="ARBA" id="ARBA00022723"/>
    </source>
</evidence>
<dbReference type="InterPro" id="IPR011009">
    <property type="entry name" value="Kinase-like_dom_sf"/>
</dbReference>
<dbReference type="PROSITE" id="PS00107">
    <property type="entry name" value="PROTEIN_KINASE_ATP"/>
    <property type="match status" value="1"/>
</dbReference>
<feature type="compositionally biased region" description="Basic residues" evidence="15">
    <location>
        <begin position="329"/>
        <end position="338"/>
    </location>
</feature>
<feature type="domain" description="Protein kinase" evidence="16">
    <location>
        <begin position="26"/>
        <end position="286"/>
    </location>
</feature>
<evidence type="ECO:0000313" key="17">
    <source>
        <dbReference type="EMBL" id="EPQ16054.1"/>
    </source>
</evidence>
<keyword evidence="10" id="KW-0460">Magnesium</keyword>
<feature type="region of interest" description="Disordered" evidence="15">
    <location>
        <begin position="329"/>
        <end position="359"/>
    </location>
</feature>
<dbReference type="GO" id="GO:0007186">
    <property type="term" value="P:G protein-coupled receptor signaling pathway"/>
    <property type="evidence" value="ECO:0007669"/>
    <property type="project" value="TreeGrafter"/>
</dbReference>
<evidence type="ECO:0000256" key="14">
    <source>
        <dbReference type="PROSITE-ProRule" id="PRU10141"/>
    </source>
</evidence>
<evidence type="ECO:0000256" key="7">
    <source>
        <dbReference type="ARBA" id="ARBA00022741"/>
    </source>
</evidence>
<evidence type="ECO:0000313" key="18">
    <source>
        <dbReference type="Proteomes" id="UP000052978"/>
    </source>
</evidence>
<dbReference type="GO" id="GO:0046872">
    <property type="term" value="F:metal ion binding"/>
    <property type="evidence" value="ECO:0007669"/>
    <property type="project" value="UniProtKB-KW"/>
</dbReference>
<keyword evidence="3" id="KW-0723">Serine/threonine-protein kinase</keyword>
<evidence type="ECO:0000256" key="5">
    <source>
        <dbReference type="ARBA" id="ARBA00022679"/>
    </source>
</evidence>
<dbReference type="SMART" id="SM00220">
    <property type="entry name" value="S_TKc"/>
    <property type="match status" value="1"/>
</dbReference>
<dbReference type="InterPro" id="IPR000719">
    <property type="entry name" value="Prot_kinase_dom"/>
</dbReference>
<dbReference type="PANTHER" id="PTHR24355">
    <property type="entry name" value="G PROTEIN-COUPLED RECEPTOR KINASE/RIBOSOMAL PROTEIN S6 KINASE"/>
    <property type="match status" value="1"/>
</dbReference>
<dbReference type="GO" id="GO:0001664">
    <property type="term" value="F:G protein-coupled receptor binding"/>
    <property type="evidence" value="ECO:0007669"/>
    <property type="project" value="TreeGrafter"/>
</dbReference>
<protein>
    <recommendedName>
        <fullName evidence="13">Serine/threonine-protein kinase 32C</fullName>
        <ecNumber evidence="2">2.7.11.1</ecNumber>
    </recommendedName>
</protein>
<evidence type="ECO:0000256" key="12">
    <source>
        <dbReference type="ARBA" id="ARBA00048679"/>
    </source>
</evidence>
<keyword evidence="18" id="KW-1185">Reference proteome</keyword>
<proteinExistence type="predicted"/>
<accession>S7NF68</accession>
<keyword evidence="8 17" id="KW-0418">Kinase</keyword>
<evidence type="ECO:0000256" key="11">
    <source>
        <dbReference type="ARBA" id="ARBA00047899"/>
    </source>
</evidence>
<dbReference type="SUPFAM" id="SSF56112">
    <property type="entry name" value="Protein kinase-like (PK-like)"/>
    <property type="match status" value="1"/>
</dbReference>
<dbReference type="PANTHER" id="PTHR24355:SF32">
    <property type="entry name" value="SERINE_THREONINE KINASE 32C"/>
    <property type="match status" value="1"/>
</dbReference>
<evidence type="ECO:0000256" key="2">
    <source>
        <dbReference type="ARBA" id="ARBA00012513"/>
    </source>
</evidence>
<dbReference type="InterPro" id="IPR017441">
    <property type="entry name" value="Protein_kinase_ATP_BS"/>
</dbReference>
<reference evidence="17 18" key="1">
    <citation type="journal article" date="2013" name="Nat. Commun.">
        <title>Genome analysis reveals insights into physiology and longevity of the Brandt's bat Myotis brandtii.</title>
        <authorList>
            <person name="Seim I."/>
            <person name="Fang X."/>
            <person name="Xiong Z."/>
            <person name="Lobanov A.V."/>
            <person name="Huang Z."/>
            <person name="Ma S."/>
            <person name="Feng Y."/>
            <person name="Turanov A.A."/>
            <person name="Zhu Y."/>
            <person name="Lenz T.L."/>
            <person name="Gerashchenko M.V."/>
            <person name="Fan D."/>
            <person name="Hee Yim S."/>
            <person name="Yao X."/>
            <person name="Jordan D."/>
            <person name="Xiong Y."/>
            <person name="Ma Y."/>
            <person name="Lyapunov A.N."/>
            <person name="Chen G."/>
            <person name="Kulakova O.I."/>
            <person name="Sun Y."/>
            <person name="Lee S.G."/>
            <person name="Bronson R.T."/>
            <person name="Moskalev A.A."/>
            <person name="Sunyaev S.R."/>
            <person name="Zhang G."/>
            <person name="Krogh A."/>
            <person name="Wang J."/>
            <person name="Gladyshev V.N."/>
        </authorList>
    </citation>
    <scope>NUCLEOTIDE SEQUENCE [LARGE SCALE GENOMIC DNA]</scope>
</reference>
<keyword evidence="9 14" id="KW-0067">ATP-binding</keyword>